<name>D1W834_9BACT</name>
<proteinExistence type="predicted"/>
<comment type="caution">
    <text evidence="1">The sequence shown here is derived from an EMBL/GenBank/DDBJ whole genome shotgun (WGS) entry which is preliminary data.</text>
</comment>
<dbReference type="RefSeq" id="WP_004350549.1">
    <property type="nucleotide sequence ID" value="NZ_ADEG01000090.1"/>
</dbReference>
<dbReference type="EMBL" id="ADEG01000090">
    <property type="protein sequence ID" value="EFA91396.1"/>
    <property type="molecule type" value="Genomic_DNA"/>
</dbReference>
<evidence type="ECO:0000313" key="2">
    <source>
        <dbReference type="Proteomes" id="UP000005283"/>
    </source>
</evidence>
<evidence type="ECO:0000313" key="1">
    <source>
        <dbReference type="EMBL" id="EFA91396.1"/>
    </source>
</evidence>
<accession>D1W834</accession>
<reference evidence="1 2" key="1">
    <citation type="submission" date="2009-12" db="EMBL/GenBank/DDBJ databases">
        <title>Genome Sequence of Prevotella buccalis ATCC 35310.</title>
        <authorList>
            <person name="Durkin A.S."/>
            <person name="Madupu R."/>
            <person name="Torralba M."/>
            <person name="Methe B."/>
            <person name="Sutton G."/>
            <person name="Strausberg R.L."/>
            <person name="Nelson K.E."/>
        </authorList>
    </citation>
    <scope>NUCLEOTIDE SEQUENCE [LARGE SCALE GENOMIC DNA]</scope>
    <source>
        <strain evidence="1 2">ATCC 35310</strain>
    </source>
</reference>
<dbReference type="Proteomes" id="UP000005283">
    <property type="component" value="Unassembled WGS sequence"/>
</dbReference>
<organism evidence="1 2">
    <name type="scientific">Hoylesella buccalis ATCC 35310</name>
    <dbReference type="NCBI Taxonomy" id="679190"/>
    <lineage>
        <taxon>Bacteria</taxon>
        <taxon>Pseudomonadati</taxon>
        <taxon>Bacteroidota</taxon>
        <taxon>Bacteroidia</taxon>
        <taxon>Bacteroidales</taxon>
        <taxon>Prevotellaceae</taxon>
        <taxon>Hoylesella</taxon>
    </lineage>
</organism>
<keyword evidence="2" id="KW-1185">Reference proteome</keyword>
<dbReference type="AlphaFoldDB" id="D1W834"/>
<protein>
    <submittedName>
        <fullName evidence="1">Uncharacterized protein</fullName>
    </submittedName>
</protein>
<sequence length="225" mass="26183">MITINFTDKKVFFSLLEKENLKHAECYQLAYYPYVSLANYCDITSPNEKRICKNIENKNIWQFIQIISLLFGVGSEETLEMLNREMRNEPLRSAIVASRLHPNSHERIIVYVETACKILLSIDKKGTSPQNLINVKIDGKMPFRLLSPNLQNKGDEWFQNFVNIKLITLRKAYNCIGSEKIYPFFLTSIASSLYFFSPSIYNISQCNDENEMLHLILNTFTNQMI</sequence>
<gene>
    <name evidence="1" type="ORF">HMPREF0650_0666</name>
</gene>